<dbReference type="InterPro" id="IPR029000">
    <property type="entry name" value="Cyclophilin-like_dom_sf"/>
</dbReference>
<dbReference type="Gene3D" id="2.40.100.10">
    <property type="entry name" value="Cyclophilin-like"/>
    <property type="match status" value="1"/>
</dbReference>
<dbReference type="EC" id="5.2.1.8" evidence="1"/>
<evidence type="ECO:0000256" key="3">
    <source>
        <dbReference type="ARBA" id="ARBA00023235"/>
    </source>
</evidence>
<dbReference type="Proteomes" id="UP000319809">
    <property type="component" value="Chromosome"/>
</dbReference>
<dbReference type="Pfam" id="PF00160">
    <property type="entry name" value="Pro_isomerase"/>
    <property type="match status" value="1"/>
</dbReference>
<dbReference type="InterPro" id="IPR044665">
    <property type="entry name" value="E_coli_cyclophilin_A-like"/>
</dbReference>
<evidence type="ECO:0000256" key="2">
    <source>
        <dbReference type="ARBA" id="ARBA00023110"/>
    </source>
</evidence>
<dbReference type="InterPro" id="IPR002130">
    <property type="entry name" value="Cyclophilin-type_PPIase_dom"/>
</dbReference>
<evidence type="ECO:0000313" key="6">
    <source>
        <dbReference type="Proteomes" id="UP000319809"/>
    </source>
</evidence>
<sequence>MIHNPKVKIHTDIGDLIVTLYADKAPVTVSNFLNYVQQKRFNDSTIFRIVTESNAEQPEDANTKIQVIQAGLPPEHPLLLPSIIHESTKDSGLSHIHGTISMARFEPGSADGSFFFCIGDQLELDYGGKRYSDGLGFAAFGRITDGMDALTSIFEQAEPQEYLKNEITIKSIALI</sequence>
<accession>A0A4Y5YBC4</accession>
<keyword evidence="2" id="KW-0697">Rotamase</keyword>
<gene>
    <name evidence="5" type="ORF">FH971_03330</name>
</gene>
<keyword evidence="3 5" id="KW-0413">Isomerase</keyword>
<reference evidence="5 6" key="1">
    <citation type="submission" date="2019-06" db="EMBL/GenBank/DDBJ databases">
        <title>The genome of Shewanella sp. SM1901.</title>
        <authorList>
            <person name="Cha Q."/>
        </authorList>
    </citation>
    <scope>NUCLEOTIDE SEQUENCE [LARGE SCALE GENOMIC DNA]</scope>
    <source>
        <strain evidence="5 6">SM1901</strain>
    </source>
</reference>
<protein>
    <recommendedName>
        <fullName evidence="1">peptidylprolyl isomerase</fullName>
        <ecNumber evidence="1">5.2.1.8</ecNumber>
    </recommendedName>
</protein>
<dbReference type="GO" id="GO:0003755">
    <property type="term" value="F:peptidyl-prolyl cis-trans isomerase activity"/>
    <property type="evidence" value="ECO:0007669"/>
    <property type="project" value="UniProtKB-KW"/>
</dbReference>
<feature type="domain" description="PPIase cyclophilin-type" evidence="4">
    <location>
        <begin position="10"/>
        <end position="175"/>
    </location>
</feature>
<dbReference type="RefSeq" id="WP_140233347.1">
    <property type="nucleotide sequence ID" value="NZ_CP041036.1"/>
</dbReference>
<dbReference type="KEGG" id="spol:FH971_03330"/>
<name>A0A4Y5YBC4_9GAMM</name>
<proteinExistence type="predicted"/>
<evidence type="ECO:0000259" key="4">
    <source>
        <dbReference type="PROSITE" id="PS50072"/>
    </source>
</evidence>
<organism evidence="5 6">
    <name type="scientific">Shewanella polaris</name>
    <dbReference type="NCBI Taxonomy" id="2588449"/>
    <lineage>
        <taxon>Bacteria</taxon>
        <taxon>Pseudomonadati</taxon>
        <taxon>Pseudomonadota</taxon>
        <taxon>Gammaproteobacteria</taxon>
        <taxon>Alteromonadales</taxon>
        <taxon>Shewanellaceae</taxon>
        <taxon>Shewanella</taxon>
    </lineage>
</organism>
<dbReference type="EMBL" id="CP041036">
    <property type="protein sequence ID" value="QDE30090.1"/>
    <property type="molecule type" value="Genomic_DNA"/>
</dbReference>
<dbReference type="AlphaFoldDB" id="A0A4Y5YBC4"/>
<dbReference type="PANTHER" id="PTHR43246">
    <property type="entry name" value="PEPTIDYL-PROLYL CIS-TRANS ISOMERASE CYP38, CHLOROPLASTIC"/>
    <property type="match status" value="1"/>
</dbReference>
<keyword evidence="6" id="KW-1185">Reference proteome</keyword>
<dbReference type="SUPFAM" id="SSF50891">
    <property type="entry name" value="Cyclophilin-like"/>
    <property type="match status" value="1"/>
</dbReference>
<evidence type="ECO:0000256" key="1">
    <source>
        <dbReference type="ARBA" id="ARBA00013194"/>
    </source>
</evidence>
<evidence type="ECO:0000313" key="5">
    <source>
        <dbReference type="EMBL" id="QDE30090.1"/>
    </source>
</evidence>
<dbReference type="PROSITE" id="PS50072">
    <property type="entry name" value="CSA_PPIASE_2"/>
    <property type="match status" value="1"/>
</dbReference>